<gene>
    <name evidence="1" type="ORF">ZHAS_00019075</name>
</gene>
<dbReference type="EMBL" id="KE525350">
    <property type="protein sequence ID" value="KFB51026.1"/>
    <property type="molecule type" value="Genomic_DNA"/>
</dbReference>
<keyword evidence="3" id="KW-1185">Reference proteome</keyword>
<accession>A0A084WLD2</accession>
<evidence type="ECO:0000313" key="1">
    <source>
        <dbReference type="EMBL" id="KFB51026.1"/>
    </source>
</evidence>
<reference evidence="1 3" key="1">
    <citation type="journal article" date="2014" name="BMC Genomics">
        <title>Genome sequence of Anopheles sinensis provides insight into genetics basis of mosquito competence for malaria parasites.</title>
        <authorList>
            <person name="Zhou D."/>
            <person name="Zhang D."/>
            <person name="Ding G."/>
            <person name="Shi L."/>
            <person name="Hou Q."/>
            <person name="Ye Y."/>
            <person name="Xu Y."/>
            <person name="Zhou H."/>
            <person name="Xiong C."/>
            <person name="Li S."/>
            <person name="Yu J."/>
            <person name="Hong S."/>
            <person name="Yu X."/>
            <person name="Zou P."/>
            <person name="Chen C."/>
            <person name="Chang X."/>
            <person name="Wang W."/>
            <person name="Lv Y."/>
            <person name="Sun Y."/>
            <person name="Ma L."/>
            <person name="Shen B."/>
            <person name="Zhu C."/>
        </authorList>
    </citation>
    <scope>NUCLEOTIDE SEQUENCE [LARGE SCALE GENOMIC DNA]</scope>
</reference>
<dbReference type="EnsemblMetazoa" id="ASIC019075-RA">
    <property type="protein sequence ID" value="ASIC019075-PA"/>
    <property type="gene ID" value="ASIC019075"/>
</dbReference>
<dbReference type="EMBL" id="ATLV01024222">
    <property type="status" value="NOT_ANNOTATED_CDS"/>
    <property type="molecule type" value="Genomic_DNA"/>
</dbReference>
<reference evidence="2" key="2">
    <citation type="submission" date="2020-05" db="UniProtKB">
        <authorList>
            <consortium name="EnsemblMetazoa"/>
        </authorList>
    </citation>
    <scope>IDENTIFICATION</scope>
</reference>
<dbReference type="AlphaFoldDB" id="A0A084WLD2"/>
<proteinExistence type="predicted"/>
<evidence type="ECO:0000313" key="3">
    <source>
        <dbReference type="Proteomes" id="UP000030765"/>
    </source>
</evidence>
<dbReference type="Proteomes" id="UP000030765">
    <property type="component" value="Unassembled WGS sequence"/>
</dbReference>
<organism evidence="1">
    <name type="scientific">Anopheles sinensis</name>
    <name type="common">Mosquito</name>
    <dbReference type="NCBI Taxonomy" id="74873"/>
    <lineage>
        <taxon>Eukaryota</taxon>
        <taxon>Metazoa</taxon>
        <taxon>Ecdysozoa</taxon>
        <taxon>Arthropoda</taxon>
        <taxon>Hexapoda</taxon>
        <taxon>Insecta</taxon>
        <taxon>Pterygota</taxon>
        <taxon>Neoptera</taxon>
        <taxon>Endopterygota</taxon>
        <taxon>Diptera</taxon>
        <taxon>Nematocera</taxon>
        <taxon>Culicoidea</taxon>
        <taxon>Culicidae</taxon>
        <taxon>Anophelinae</taxon>
        <taxon>Anopheles</taxon>
    </lineage>
</organism>
<sequence length="80" mass="8830">MYHLVVYHVVFDTVEIRDPVENGRVPCINRCSARDQSAIDDEEFPVIAHHDAFIGEIGAGERKQTLPHISIGKKGSGGET</sequence>
<evidence type="ECO:0000313" key="2">
    <source>
        <dbReference type="EnsemblMetazoa" id="ASIC019075-PA"/>
    </source>
</evidence>
<protein>
    <submittedName>
        <fullName evidence="1 2">ABC transporter</fullName>
    </submittedName>
</protein>
<name>A0A084WLD2_ANOSI</name>
<dbReference type="VEuPathDB" id="VectorBase:ASIC019075"/>